<dbReference type="InterPro" id="IPR050207">
    <property type="entry name" value="Trans_regulatory_Fis"/>
</dbReference>
<dbReference type="PANTHER" id="PTHR47918:SF1">
    <property type="entry name" value="DNA-BINDING PROTEIN FIS"/>
    <property type="match status" value="1"/>
</dbReference>
<dbReference type="Gene3D" id="1.10.10.60">
    <property type="entry name" value="Homeodomain-like"/>
    <property type="match status" value="1"/>
</dbReference>
<dbReference type="PIRSF" id="PIRSF002097">
    <property type="entry name" value="DNA-binding_Fis"/>
    <property type="match status" value="1"/>
</dbReference>
<dbReference type="SUPFAM" id="SSF46689">
    <property type="entry name" value="Homeodomain-like"/>
    <property type="match status" value="1"/>
</dbReference>
<gene>
    <name evidence="5" type="ORF">G3M70_00780</name>
</gene>
<dbReference type="KEGG" id="nli:G3M70_00780"/>
<evidence type="ECO:0000313" key="6">
    <source>
        <dbReference type="Proteomes" id="UP000594688"/>
    </source>
</evidence>
<evidence type="ECO:0000313" key="5">
    <source>
        <dbReference type="EMBL" id="QPJ60500.1"/>
    </source>
</evidence>
<protein>
    <recommendedName>
        <fullName evidence="3">Putative Fis-like DNA-binding protein</fullName>
    </recommendedName>
</protein>
<dbReference type="GO" id="GO:0006355">
    <property type="term" value="P:regulation of DNA-templated transcription"/>
    <property type="evidence" value="ECO:0007669"/>
    <property type="project" value="InterPro"/>
</dbReference>
<dbReference type="Pfam" id="PF02954">
    <property type="entry name" value="HTH_8"/>
    <property type="match status" value="1"/>
</dbReference>
<feature type="domain" description="DNA binding HTH" evidence="4">
    <location>
        <begin position="43"/>
        <end position="80"/>
    </location>
</feature>
<dbReference type="AlphaFoldDB" id="A0A7T0FYH0"/>
<dbReference type="GO" id="GO:0043565">
    <property type="term" value="F:sequence-specific DNA binding"/>
    <property type="evidence" value="ECO:0007669"/>
    <property type="project" value="InterPro"/>
</dbReference>
<dbReference type="EMBL" id="CP048685">
    <property type="protein sequence ID" value="QPJ60500.1"/>
    <property type="molecule type" value="Genomic_DNA"/>
</dbReference>
<dbReference type="InterPro" id="IPR002197">
    <property type="entry name" value="HTH_Fis"/>
</dbReference>
<name>A0A7T0FYH0_9BACT</name>
<proteinExistence type="inferred from homology"/>
<evidence type="ECO:0000256" key="1">
    <source>
        <dbReference type="ARBA" id="ARBA00008559"/>
    </source>
</evidence>
<accession>A0A7T0FYH0</accession>
<organism evidence="5 6">
    <name type="scientific">Candidatus Nitronauta litoralis</name>
    <dbReference type="NCBI Taxonomy" id="2705533"/>
    <lineage>
        <taxon>Bacteria</taxon>
        <taxon>Pseudomonadati</taxon>
        <taxon>Nitrospinota/Tectimicrobiota group</taxon>
        <taxon>Nitrospinota</taxon>
        <taxon>Nitrospinia</taxon>
        <taxon>Nitrospinales</taxon>
        <taxon>Nitrospinaceae</taxon>
        <taxon>Candidatus Nitronauta</taxon>
    </lineage>
</organism>
<dbReference type="Proteomes" id="UP000594688">
    <property type="component" value="Chromosome"/>
</dbReference>
<keyword evidence="2" id="KW-0238">DNA-binding</keyword>
<comment type="similarity">
    <text evidence="1">Belongs to the transcriptional regulatory Fis family.</text>
</comment>
<dbReference type="InterPro" id="IPR009057">
    <property type="entry name" value="Homeodomain-like_sf"/>
</dbReference>
<reference evidence="5 6" key="1">
    <citation type="submission" date="2020-02" db="EMBL/GenBank/DDBJ databases">
        <title>Genomic and physiological characterization of two novel Nitrospinaceae genera.</title>
        <authorList>
            <person name="Mueller A.J."/>
            <person name="Jung M.-Y."/>
            <person name="Strachan C.R."/>
            <person name="Herbold C.W."/>
            <person name="Kirkegaard R.H."/>
            <person name="Daims H."/>
        </authorList>
    </citation>
    <scope>NUCLEOTIDE SEQUENCE [LARGE SCALE GENOMIC DNA]</scope>
    <source>
        <strain evidence="5">EB</strain>
    </source>
</reference>
<evidence type="ECO:0000256" key="3">
    <source>
        <dbReference type="ARBA" id="ARBA00029540"/>
    </source>
</evidence>
<sequence>MKKDHKEVHNFLDKWLHKTVKQYVEKMDCQQNGHLHELILTGVEKPLLKIVLEATNGNQTQAATILGINRNTLRKKIQDYRIKCETKT</sequence>
<dbReference type="InterPro" id="IPR005412">
    <property type="entry name" value="Fis_DNA-bd"/>
</dbReference>
<dbReference type="PRINTS" id="PR01590">
    <property type="entry name" value="HTHFIS"/>
</dbReference>
<dbReference type="PANTHER" id="PTHR47918">
    <property type="entry name" value="DNA-BINDING PROTEIN FIS"/>
    <property type="match status" value="1"/>
</dbReference>
<evidence type="ECO:0000256" key="2">
    <source>
        <dbReference type="ARBA" id="ARBA00023125"/>
    </source>
</evidence>
<evidence type="ECO:0000259" key="4">
    <source>
        <dbReference type="Pfam" id="PF02954"/>
    </source>
</evidence>